<gene>
    <name evidence="1" type="ORF">N3K66_002195</name>
</gene>
<keyword evidence="2" id="KW-1185">Reference proteome</keyword>
<proteinExistence type="predicted"/>
<evidence type="ECO:0000313" key="1">
    <source>
        <dbReference type="EMBL" id="KAI9902843.1"/>
    </source>
</evidence>
<comment type="caution">
    <text evidence="1">The sequence shown here is derived from an EMBL/GenBank/DDBJ whole genome shotgun (WGS) entry which is preliminary data.</text>
</comment>
<dbReference type="Proteomes" id="UP001163324">
    <property type="component" value="Chromosome 2"/>
</dbReference>
<evidence type="ECO:0000313" key="2">
    <source>
        <dbReference type="Proteomes" id="UP001163324"/>
    </source>
</evidence>
<accession>A0ACC0VBK3</accession>
<reference evidence="1" key="1">
    <citation type="submission" date="2022-10" db="EMBL/GenBank/DDBJ databases">
        <title>Complete Genome of Trichothecium roseum strain YXFP-22015, a Plant Pathogen Isolated from Citrus.</title>
        <authorList>
            <person name="Wang Y."/>
            <person name="Zhu L."/>
        </authorList>
    </citation>
    <scope>NUCLEOTIDE SEQUENCE</scope>
    <source>
        <strain evidence="1">YXFP-22015</strain>
    </source>
</reference>
<organism evidence="1 2">
    <name type="scientific">Trichothecium roseum</name>
    <dbReference type="NCBI Taxonomy" id="47278"/>
    <lineage>
        <taxon>Eukaryota</taxon>
        <taxon>Fungi</taxon>
        <taxon>Dikarya</taxon>
        <taxon>Ascomycota</taxon>
        <taxon>Pezizomycotina</taxon>
        <taxon>Sordariomycetes</taxon>
        <taxon>Hypocreomycetidae</taxon>
        <taxon>Hypocreales</taxon>
        <taxon>Hypocreales incertae sedis</taxon>
        <taxon>Trichothecium</taxon>
    </lineage>
</organism>
<sequence length="1335" mass="145163">MPHEDARSSQSTQLADAAEIQRGPAEGPTIYPELDRYRDYRRPTHPILEQTFELPFKLSTHDLPPPTPGSILFSGSSSASPSTKFSGSPGPGSYSRDTTPTSASSQSPSISAPMRFLPPKKLSPAITRPPVTRRRNGSLSNVDLGNVDPQGLAAVRESLNSSSSSSTVREGERNIKKDVKPARKLAPPPPSPPPRKSSQSMRRNLSEDSIPLAKTTSRLPQPGTVTSSPKKPSTSSPRPSFSGSPGSLPTPRRPSRDGAPDLHSQLLGPVPVIHSNLSTASLQSERRGSEASANVSMTSLHAYKSASSSQTSINHESQQSSRAPSSTSRSKNLNVAEPPQQLRTPSPNVATSSRSRFPFFGRKKTKPEGTIKEKQQKDKEKEEKKPAQLRKGPAAGTGHEGYGRIGAIRRRSGSSNLTRGMTDNQTSQESLAGHDTFLSDRMNPVVISGGGIKENRNASTELSRTDSNQTGSSSTERPSTESNASAEHSSPAKSGTRTTMWPAASPQPGASSESRRPSETSRRPSESSDSDGNGMKSTLAFRRSVQRLRTSPENPIQLPRPINTSGVASSPMTSIDTSVMSDESYLEMQRETSRGRDPAHPAPKKLTKRARSPRKWNLFGRSRNASSSAPKEEERVATPAEPTETEEKKPVPFYAMMDNNSEQDESDIVDIHEVLRNADIYSQPPPELSTPEIPWSGFGTPSMPSSNLGTPPQAHPASRSESPARPQPKPRLQITTQQLEQPQVDTLESGRPTRLPRVGRIPKVATSKTEEPSPKSFSRPFRASLYAPRPTSLVGVDPESIAKGPSPPGSTAAIPDLAVEAPAGDNDDSVLAQTARTDVPSSSLQSGTEFLRFSPRKNSDGTTATSSGSSMFPLITDATAIIPHPDDPPVEDEVWDEFDDLLGEDHAKSRISTTSSKGIPFYLEIDHAQPVDKPMESPTLVLDSRKASTYSKAPTASSCYSADMTERIRKAFQPHPSPTIPLTVSEEPAQTEEKTSLDNKRLSQSSNKSRESVSTSCSSSSDDDSPVAQVNLRVGSMTVSKWLTFGHVLFSDVRHELLPVDGSLKRHSILIIDGLGNDDWSFYAAETYPSATFFNLSPRAPFPTDTRSSPTGFPISPPNHHQIQYVSHMDKFPFAPQSFTSVVFRFPVAAPEAHYRNILSEARRVLKPGGYLELSILDADLNNMGNRGRRTIRRLKERIHQGSPDTALSSTADLIVRLIGKAGFSDIKAARVGVPVASPITKTTRDSVMKEMKKKDHPSLSEMMSDNSATADETITKMVARVGRWWYTKCYENAADDMEMSMWSDKRLLRECEQLGTSFKLMVCCGRAPDRILSI</sequence>
<name>A0ACC0VBK3_9HYPO</name>
<protein>
    <submittedName>
        <fullName evidence="1">Uncharacterized protein</fullName>
    </submittedName>
</protein>
<dbReference type="EMBL" id="CM047941">
    <property type="protein sequence ID" value="KAI9902843.1"/>
    <property type="molecule type" value="Genomic_DNA"/>
</dbReference>